<feature type="compositionally biased region" description="Polar residues" evidence="2">
    <location>
        <begin position="13"/>
        <end position="23"/>
    </location>
</feature>
<reference evidence="3 4" key="1">
    <citation type="journal article" date="2024" name="Nat. Commun.">
        <title>Phylogenomics reveals the evolutionary origins of lichenization in chlorophyte algae.</title>
        <authorList>
            <person name="Puginier C."/>
            <person name="Libourel C."/>
            <person name="Otte J."/>
            <person name="Skaloud P."/>
            <person name="Haon M."/>
            <person name="Grisel S."/>
            <person name="Petersen M."/>
            <person name="Berrin J.G."/>
            <person name="Delaux P.M."/>
            <person name="Dal Grande F."/>
            <person name="Keller J."/>
        </authorList>
    </citation>
    <scope>NUCLEOTIDE SEQUENCE [LARGE SCALE GENOMIC DNA]</scope>
    <source>
        <strain evidence="3 4">SAG 216-7</strain>
    </source>
</reference>
<protein>
    <recommendedName>
        <fullName evidence="5">Rrp15p-domain-containing protein</fullName>
    </recommendedName>
</protein>
<comment type="similarity">
    <text evidence="1">Belongs to the RRP15 family.</text>
</comment>
<comment type="caution">
    <text evidence="3">The sequence shown here is derived from an EMBL/GenBank/DDBJ whole genome shotgun (WGS) entry which is preliminary data.</text>
</comment>
<dbReference type="PANTHER" id="PTHR13245">
    <property type="entry name" value="RRP15-LIKE PROTEIN"/>
    <property type="match status" value="1"/>
</dbReference>
<evidence type="ECO:0000313" key="3">
    <source>
        <dbReference type="EMBL" id="KAK9904969.1"/>
    </source>
</evidence>
<dbReference type="EMBL" id="JALJOT010000012">
    <property type="protein sequence ID" value="KAK9904969.1"/>
    <property type="molecule type" value="Genomic_DNA"/>
</dbReference>
<feature type="compositionally biased region" description="Basic and acidic residues" evidence="2">
    <location>
        <begin position="1"/>
        <end position="10"/>
    </location>
</feature>
<accession>A0ABR2YGM7</accession>
<feature type="compositionally biased region" description="Acidic residues" evidence="2">
    <location>
        <begin position="73"/>
        <end position="99"/>
    </location>
</feature>
<dbReference type="Pfam" id="PF07890">
    <property type="entry name" value="Rrp15p"/>
    <property type="match status" value="1"/>
</dbReference>
<feature type="region of interest" description="Disordered" evidence="2">
    <location>
        <begin position="316"/>
        <end position="343"/>
    </location>
</feature>
<feature type="region of interest" description="Disordered" evidence="2">
    <location>
        <begin position="173"/>
        <end position="205"/>
    </location>
</feature>
<gene>
    <name evidence="3" type="ORF">WJX75_006637</name>
</gene>
<dbReference type="PANTHER" id="PTHR13245:SF14">
    <property type="entry name" value="RRP15-LIKE PROTEIN"/>
    <property type="match status" value="1"/>
</dbReference>
<dbReference type="Proteomes" id="UP001491310">
    <property type="component" value="Unassembled WGS sequence"/>
</dbReference>
<evidence type="ECO:0000256" key="1">
    <source>
        <dbReference type="ARBA" id="ARBA00007462"/>
    </source>
</evidence>
<feature type="compositionally biased region" description="Basic and acidic residues" evidence="2">
    <location>
        <begin position="173"/>
        <end position="186"/>
    </location>
</feature>
<evidence type="ECO:0000256" key="2">
    <source>
        <dbReference type="SAM" id="MobiDB-lite"/>
    </source>
</evidence>
<organism evidence="3 4">
    <name type="scientific">Coccomyxa subellipsoidea</name>
    <dbReference type="NCBI Taxonomy" id="248742"/>
    <lineage>
        <taxon>Eukaryota</taxon>
        <taxon>Viridiplantae</taxon>
        <taxon>Chlorophyta</taxon>
        <taxon>core chlorophytes</taxon>
        <taxon>Trebouxiophyceae</taxon>
        <taxon>Trebouxiophyceae incertae sedis</taxon>
        <taxon>Coccomyxaceae</taxon>
        <taxon>Coccomyxa</taxon>
    </lineage>
</organism>
<name>A0ABR2YGM7_9CHLO</name>
<feature type="region of interest" description="Disordered" evidence="2">
    <location>
        <begin position="1"/>
        <end position="136"/>
    </location>
</feature>
<evidence type="ECO:0000313" key="4">
    <source>
        <dbReference type="Proteomes" id="UP001491310"/>
    </source>
</evidence>
<sequence>MKAAAAKEAEIDSSVSDPESWDTSGDEGDDPAHYPNMKGVGHASSGRQPVPNEDDGEGEEDGSGDDGARADAEDVSLDIGDDDEDDSVADEELDDEFEEGTAAAEEWRRSHSDASASDSEREGEKGADGAAAGDNKAASFARAFAKIMATGGAQKGILSASKTLKKRKVEEVEAAKADREAKALKREMRRKGHLTIPKKGQDPQHDIKEKALARIGTRGVVRLFNAVAKAQKMQKVAAEGPKRQVAAISKASFLAELQGQATKSQVSEKLVPVRATGLVPAAREPVEVAGTGSGWAVLQDDIVGVAGTGTKLKDWDKVVESEDDDDMAGERERVSSSDEEAEW</sequence>
<feature type="compositionally biased region" description="Acidic residues" evidence="2">
    <location>
        <begin position="52"/>
        <end position="64"/>
    </location>
</feature>
<evidence type="ECO:0008006" key="5">
    <source>
        <dbReference type="Google" id="ProtNLM"/>
    </source>
</evidence>
<keyword evidence="4" id="KW-1185">Reference proteome</keyword>
<dbReference type="InterPro" id="IPR012459">
    <property type="entry name" value="Rrp15"/>
</dbReference>
<proteinExistence type="inferred from homology"/>
<feature type="compositionally biased region" description="Basic and acidic residues" evidence="2">
    <location>
        <begin position="105"/>
        <end position="127"/>
    </location>
</feature>